<evidence type="ECO:0000256" key="5">
    <source>
        <dbReference type="ARBA" id="ARBA00022673"/>
    </source>
</evidence>
<proteinExistence type="predicted"/>
<evidence type="ECO:0000256" key="4">
    <source>
        <dbReference type="ARBA" id="ARBA00022568"/>
    </source>
</evidence>
<keyword evidence="14" id="KW-1185">Reference proteome</keyword>
<evidence type="ECO:0000259" key="12">
    <source>
        <dbReference type="Pfam" id="PF15867"/>
    </source>
</evidence>
<dbReference type="InterPro" id="IPR024862">
    <property type="entry name" value="TRPV"/>
</dbReference>
<keyword evidence="10" id="KW-0040">ANK repeat</keyword>
<feature type="transmembrane region" description="Helical" evidence="11">
    <location>
        <begin position="614"/>
        <end position="632"/>
    </location>
</feature>
<feature type="transmembrane region" description="Helical" evidence="11">
    <location>
        <begin position="644"/>
        <end position="661"/>
    </location>
</feature>
<evidence type="ECO:0000256" key="1">
    <source>
        <dbReference type="ARBA" id="ARBA00004651"/>
    </source>
</evidence>
<comment type="caution">
    <text evidence="13">The sequence shown here is derived from an EMBL/GenBank/DDBJ whole genome shotgun (WGS) entry which is preliminary data.</text>
</comment>
<accession>A0A8J2EB19</accession>
<dbReference type="Pfam" id="PF00023">
    <property type="entry name" value="Ank"/>
    <property type="match status" value="1"/>
</dbReference>
<dbReference type="InterPro" id="IPR036770">
    <property type="entry name" value="Ankyrin_rpt-contain_sf"/>
</dbReference>
<dbReference type="GO" id="GO:0005262">
    <property type="term" value="F:calcium channel activity"/>
    <property type="evidence" value="ECO:0007669"/>
    <property type="project" value="UniProtKB-KW"/>
</dbReference>
<dbReference type="PROSITE" id="PS50088">
    <property type="entry name" value="ANK_REPEAT"/>
    <property type="match status" value="2"/>
</dbReference>
<sequence>MGNTESNVASAVKKQTDTSSILLYKLVDLKGGGLLVDMMKRATQTKQYAELDHAIRTKVEPFLYNKGKGAWIPIAKLVMLRNKDRPRHKMLPVFKAMENPADYDVTKDIDDSIVDDSKIDKSKYREVCWNLSERGAVGETILHLCMLNATALHADLAKRLLRFYPRLINDIYISDEYYGENVLHIAIVNEDPAMVKYLLDSGADVHERCFGNFMCPEDQKASRSDSLDHEWVSVTTETNYDGYVYWGEYPLSFAACLGQEECYRLMLARGADPDKQDTNGNTVLHMLVIYQKLATFDMAYEVGASLPIRNNLQLTPLTLSAKLARIEMFFHIMNIEREIYWQIGSITCAAYPLGQVDTIDVTTGTINNNSALNLVVFGEKDEHLELMDGVLVDLLNAKWNTFIKSRFYRQFFLFCFYFVLSLISFTLRPGPISSSAAPNATKSTMAYTDSVTDASNQEPSQLSQLIDVLATSLTSNFANANLTSAELENFLTQMSLNASKLLSETSNASRESFNRSDVSLDHREDDKSGSKADYAVTESFLDLLPTLPSWGFTENWWEDLTEECRLMHLESSTAKIRLTAEVFMEFGAIFYIAAALREARFLGLNMFIENLMTAPSRVMFLFSCCILLSFPFLRMACQDKVEDILAVVVMLTTAPYFLFFCRGFKTVGPFVVMIYRMIMGDLLRFVSIYLVFVMGFSQAYYIIYLSFDDPQTPEGIDDTCLFVVYMAIVAILLVNMLIAMMGNTYQKIAETRNEWQRQWARIVLVVERGVSPAERLKKLMDYSQPMSDGRRALVLRLHQSEDDKEEMKEILEMKRTHDRLYKKRMARNKKDKSLSITKLISKLLMNILKKPIDYEGLEEELEEALKEDNLYELRNSAKLRAVEQRVNGAHLKPLEPKDKSEKTKINWNRESRNLGIKNFEEKRLDGCDKLSKSGRDFFEEFGQYGYNKFDVLYDNR</sequence>
<keyword evidence="3" id="KW-1003">Cell membrane</keyword>
<keyword evidence="11" id="KW-0472">Membrane</keyword>
<dbReference type="PANTHER" id="PTHR10582">
    <property type="entry name" value="TRANSIENT RECEPTOR POTENTIAL ION CHANNEL PROTEIN"/>
    <property type="match status" value="1"/>
</dbReference>
<organism evidence="13 14">
    <name type="scientific">Cotesia congregata</name>
    <name type="common">Parasitoid wasp</name>
    <name type="synonym">Apanteles congregatus</name>
    <dbReference type="NCBI Taxonomy" id="51543"/>
    <lineage>
        <taxon>Eukaryota</taxon>
        <taxon>Metazoa</taxon>
        <taxon>Ecdysozoa</taxon>
        <taxon>Arthropoda</taxon>
        <taxon>Hexapoda</taxon>
        <taxon>Insecta</taxon>
        <taxon>Pterygota</taxon>
        <taxon>Neoptera</taxon>
        <taxon>Endopterygota</taxon>
        <taxon>Hymenoptera</taxon>
        <taxon>Apocrita</taxon>
        <taxon>Ichneumonoidea</taxon>
        <taxon>Braconidae</taxon>
        <taxon>Microgastrinae</taxon>
        <taxon>Cotesia</taxon>
    </lineage>
</organism>
<dbReference type="Pfam" id="PF15867">
    <property type="entry name" value="Dynein_attach_N"/>
    <property type="match status" value="1"/>
</dbReference>
<dbReference type="Gene3D" id="1.25.40.20">
    <property type="entry name" value="Ankyrin repeat-containing domain"/>
    <property type="match status" value="1"/>
</dbReference>
<keyword evidence="2" id="KW-0813">Transport</keyword>
<feature type="repeat" description="ANK" evidence="10">
    <location>
        <begin position="246"/>
        <end position="278"/>
    </location>
</feature>
<gene>
    <name evidence="13" type="ORF">HICCMSTLAB_LOCUS310</name>
</gene>
<evidence type="ECO:0000256" key="11">
    <source>
        <dbReference type="SAM" id="Phobius"/>
    </source>
</evidence>
<evidence type="ECO:0000256" key="8">
    <source>
        <dbReference type="ARBA" id="ARBA00023065"/>
    </source>
</evidence>
<dbReference type="SUPFAM" id="SSF48403">
    <property type="entry name" value="Ankyrin repeat"/>
    <property type="match status" value="1"/>
</dbReference>
<keyword evidence="8" id="KW-0406">Ion transport</keyword>
<evidence type="ECO:0000256" key="9">
    <source>
        <dbReference type="ARBA" id="ARBA00023303"/>
    </source>
</evidence>
<dbReference type="OrthoDB" id="533508at2759"/>
<dbReference type="EMBL" id="CAJNRD030001114">
    <property type="protein sequence ID" value="CAG5073366.1"/>
    <property type="molecule type" value="Genomic_DNA"/>
</dbReference>
<keyword evidence="11" id="KW-1133">Transmembrane helix</keyword>
<dbReference type="InterPro" id="IPR031733">
    <property type="entry name" value="Dynein_attach_N"/>
</dbReference>
<feature type="repeat" description="ANK" evidence="10">
    <location>
        <begin position="178"/>
        <end position="210"/>
    </location>
</feature>
<feature type="transmembrane region" description="Helical" evidence="11">
    <location>
        <begin position="723"/>
        <end position="742"/>
    </location>
</feature>
<name>A0A8J2EB19_COTCN</name>
<evidence type="ECO:0000313" key="14">
    <source>
        <dbReference type="Proteomes" id="UP000786811"/>
    </source>
</evidence>
<dbReference type="GO" id="GO:0098703">
    <property type="term" value="P:calcium ion import across plasma membrane"/>
    <property type="evidence" value="ECO:0007669"/>
    <property type="project" value="TreeGrafter"/>
</dbReference>
<keyword evidence="7" id="KW-0106">Calcium</keyword>
<evidence type="ECO:0000256" key="7">
    <source>
        <dbReference type="ARBA" id="ARBA00022837"/>
    </source>
</evidence>
<evidence type="ECO:0000256" key="3">
    <source>
        <dbReference type="ARBA" id="ARBA00022475"/>
    </source>
</evidence>
<feature type="domain" description="Dynein attachment factor N-terminal" evidence="12">
    <location>
        <begin position="852"/>
        <end position="908"/>
    </location>
</feature>
<keyword evidence="6" id="KW-0677">Repeat</keyword>
<dbReference type="GO" id="GO:0005886">
    <property type="term" value="C:plasma membrane"/>
    <property type="evidence" value="ECO:0007669"/>
    <property type="project" value="UniProtKB-SubCell"/>
</dbReference>
<dbReference type="PROSITE" id="PS50297">
    <property type="entry name" value="ANK_REP_REGION"/>
    <property type="match status" value="1"/>
</dbReference>
<dbReference type="Pfam" id="PF12796">
    <property type="entry name" value="Ank_2"/>
    <property type="match status" value="1"/>
</dbReference>
<dbReference type="AlphaFoldDB" id="A0A8J2EB19"/>
<evidence type="ECO:0000256" key="6">
    <source>
        <dbReference type="ARBA" id="ARBA00022737"/>
    </source>
</evidence>
<keyword evidence="13" id="KW-0675">Receptor</keyword>
<dbReference type="InterPro" id="IPR002110">
    <property type="entry name" value="Ankyrin_rpt"/>
</dbReference>
<dbReference type="FunFam" id="1.25.40.20:FF:000181">
    <property type="entry name" value="Nanchung, isoform A"/>
    <property type="match status" value="1"/>
</dbReference>
<evidence type="ECO:0000256" key="2">
    <source>
        <dbReference type="ARBA" id="ARBA00022448"/>
    </source>
</evidence>
<evidence type="ECO:0000256" key="10">
    <source>
        <dbReference type="PROSITE-ProRule" id="PRU00023"/>
    </source>
</evidence>
<protein>
    <submittedName>
        <fullName evidence="13">Similar to Trpv6: Transient receptor potential cation channel subfamily V member 6 (Mus musculus)</fullName>
    </submittedName>
</protein>
<reference evidence="13" key="1">
    <citation type="submission" date="2021-04" db="EMBL/GenBank/DDBJ databases">
        <authorList>
            <person name="Chebbi M.A.C M."/>
        </authorList>
    </citation>
    <scope>NUCLEOTIDE SEQUENCE</scope>
</reference>
<dbReference type="Proteomes" id="UP000786811">
    <property type="component" value="Unassembled WGS sequence"/>
</dbReference>
<feature type="transmembrane region" description="Helical" evidence="11">
    <location>
        <begin position="407"/>
        <end position="427"/>
    </location>
</feature>
<feature type="transmembrane region" description="Helical" evidence="11">
    <location>
        <begin position="682"/>
        <end position="703"/>
    </location>
</feature>
<dbReference type="PANTHER" id="PTHR10582:SF28">
    <property type="entry name" value="NANCHUNG, ISOFORM B"/>
    <property type="match status" value="1"/>
</dbReference>
<keyword evidence="9" id="KW-0407">Ion channel</keyword>
<keyword evidence="11" id="KW-0812">Transmembrane</keyword>
<dbReference type="SMART" id="SM00248">
    <property type="entry name" value="ANK"/>
    <property type="match status" value="5"/>
</dbReference>
<keyword evidence="5" id="KW-0107">Calcium channel</keyword>
<comment type="subcellular location">
    <subcellularLocation>
        <location evidence="1">Cell membrane</location>
        <topology evidence="1">Multi-pass membrane protein</topology>
    </subcellularLocation>
</comment>
<keyword evidence="4" id="KW-0109">Calcium transport</keyword>
<evidence type="ECO:0000313" key="13">
    <source>
        <dbReference type="EMBL" id="CAG5073366.1"/>
    </source>
</evidence>